<dbReference type="Pfam" id="PF01370">
    <property type="entry name" value="Epimerase"/>
    <property type="match status" value="1"/>
</dbReference>
<proteinExistence type="predicted"/>
<dbReference type="AlphaFoldDB" id="A0A5E8BLV7"/>
<name>A0A5E8BLV7_9ASCO</name>
<evidence type="ECO:0000313" key="2">
    <source>
        <dbReference type="EMBL" id="VVT50485.1"/>
    </source>
</evidence>
<feature type="domain" description="NAD-dependent epimerase/dehydratase" evidence="1">
    <location>
        <begin position="7"/>
        <end position="89"/>
    </location>
</feature>
<gene>
    <name evidence="2" type="ORF">SAPINGB_P002779</name>
</gene>
<accession>A0A5E8BLV7</accession>
<keyword evidence="3" id="KW-1185">Reference proteome</keyword>
<evidence type="ECO:0000313" key="3">
    <source>
        <dbReference type="Proteomes" id="UP000398389"/>
    </source>
</evidence>
<organism evidence="2 3">
    <name type="scientific">Magnusiomyces paraingens</name>
    <dbReference type="NCBI Taxonomy" id="2606893"/>
    <lineage>
        <taxon>Eukaryota</taxon>
        <taxon>Fungi</taxon>
        <taxon>Dikarya</taxon>
        <taxon>Ascomycota</taxon>
        <taxon>Saccharomycotina</taxon>
        <taxon>Dipodascomycetes</taxon>
        <taxon>Dipodascales</taxon>
        <taxon>Dipodascaceae</taxon>
        <taxon>Magnusiomyces</taxon>
    </lineage>
</organism>
<evidence type="ECO:0000259" key="1">
    <source>
        <dbReference type="Pfam" id="PF01370"/>
    </source>
</evidence>
<reference evidence="2 3" key="1">
    <citation type="submission" date="2019-09" db="EMBL/GenBank/DDBJ databases">
        <authorList>
            <person name="Brejova B."/>
        </authorList>
    </citation>
    <scope>NUCLEOTIDE SEQUENCE [LARGE SCALE GENOMIC DNA]</scope>
</reference>
<dbReference type="GO" id="GO:0005739">
    <property type="term" value="C:mitochondrion"/>
    <property type="evidence" value="ECO:0007669"/>
    <property type="project" value="TreeGrafter"/>
</dbReference>
<dbReference type="Proteomes" id="UP000398389">
    <property type="component" value="Unassembled WGS sequence"/>
</dbReference>
<dbReference type="EMBL" id="CABVLU010000002">
    <property type="protein sequence ID" value="VVT50485.1"/>
    <property type="molecule type" value="Genomic_DNA"/>
</dbReference>
<dbReference type="InterPro" id="IPR036291">
    <property type="entry name" value="NAD(P)-bd_dom_sf"/>
</dbReference>
<dbReference type="PANTHER" id="PTHR12126">
    <property type="entry name" value="NADH-UBIQUINONE OXIDOREDUCTASE 39 KDA SUBUNIT-RELATED"/>
    <property type="match status" value="1"/>
</dbReference>
<sequence>MAPKSLVVLGGTGFLGKHICVAALNAGWKVTSLSRSGKLSKDQLEGFPIQTISQIQWKKANVFDPSSYRKELENADGVVHTLGVIFPDARYKTIVNSDVCNEFPKILETAKDIAISKSPLSFFSTPFSKSANPMNKTPVIDQTVKNEQLFEKLNKESAVLLAQEFSKIKQEHRSNEEGPKKGNAFVYISAEDYNKFAPEEYIESKRAAESLISDIGGIRSVFLRPGFMVDNGSKGNTLRDFLGNAFILRNNLSKVFGVEECIGASPVLSTQTVAKAVVEALDDPTLSGPISLGALHKYATEFAK</sequence>
<dbReference type="InterPro" id="IPR051207">
    <property type="entry name" value="ComplexI_NDUFA9_subunit"/>
</dbReference>
<dbReference type="PANTHER" id="PTHR12126:SF16">
    <property type="entry name" value="MIOREX COMPLEX COMPONENT 2"/>
    <property type="match status" value="1"/>
</dbReference>
<dbReference type="RefSeq" id="XP_031853388.1">
    <property type="nucleotide sequence ID" value="XM_031997497.1"/>
</dbReference>
<dbReference type="InterPro" id="IPR001509">
    <property type="entry name" value="Epimerase_deHydtase"/>
</dbReference>
<dbReference type="SUPFAM" id="SSF51735">
    <property type="entry name" value="NAD(P)-binding Rossmann-fold domains"/>
    <property type="match status" value="1"/>
</dbReference>
<dbReference type="OrthoDB" id="276721at2759"/>
<dbReference type="Gene3D" id="3.40.50.720">
    <property type="entry name" value="NAD(P)-binding Rossmann-like Domain"/>
    <property type="match status" value="1"/>
</dbReference>
<dbReference type="GO" id="GO:0044877">
    <property type="term" value="F:protein-containing complex binding"/>
    <property type="evidence" value="ECO:0007669"/>
    <property type="project" value="TreeGrafter"/>
</dbReference>
<dbReference type="GeneID" id="43581597"/>
<protein>
    <recommendedName>
        <fullName evidence="1">NAD-dependent epimerase/dehydratase domain-containing protein</fullName>
    </recommendedName>
</protein>